<dbReference type="InterPro" id="IPR013762">
    <property type="entry name" value="Integrase-like_cat_sf"/>
</dbReference>
<dbReference type="Gene3D" id="1.10.443.10">
    <property type="entry name" value="Intergrase catalytic core"/>
    <property type="match status" value="1"/>
</dbReference>
<dbReference type="Pfam" id="PF00589">
    <property type="entry name" value="Phage_integrase"/>
    <property type="match status" value="1"/>
</dbReference>
<evidence type="ECO:0000313" key="3">
    <source>
        <dbReference type="EMBL" id="VTR94100.1"/>
    </source>
</evidence>
<dbReference type="AlphaFoldDB" id="A0A6P2D3X8"/>
<dbReference type="GO" id="GO:0006310">
    <property type="term" value="P:DNA recombination"/>
    <property type="evidence" value="ECO:0007669"/>
    <property type="project" value="UniProtKB-KW"/>
</dbReference>
<dbReference type="GO" id="GO:0003677">
    <property type="term" value="F:DNA binding"/>
    <property type="evidence" value="ECO:0007669"/>
    <property type="project" value="InterPro"/>
</dbReference>
<evidence type="ECO:0000313" key="4">
    <source>
        <dbReference type="Proteomes" id="UP000464178"/>
    </source>
</evidence>
<evidence type="ECO:0000259" key="2">
    <source>
        <dbReference type="PROSITE" id="PS51898"/>
    </source>
</evidence>
<dbReference type="KEGG" id="gms:SOIL9_36140"/>
<gene>
    <name evidence="3" type="ORF">SOIL9_36140</name>
</gene>
<dbReference type="GO" id="GO:0015074">
    <property type="term" value="P:DNA integration"/>
    <property type="evidence" value="ECO:0007669"/>
    <property type="project" value="InterPro"/>
</dbReference>
<keyword evidence="1" id="KW-0233">DNA recombination</keyword>
<sequence length="228" mass="25969">MEPIQPVEWEHVVSTLPFLRPHVAAMIQVQWLTGMRPGEVCSIRPCDIDTSGAVWVYRPPYSKMSYQGRQRVIAIGPRAQAVLRAFAPKNPSDFYFSPAASVERFHAERAANRKTPKYASHMERNATKRVREGERKPASRYTNKSYGYAIRRAVARANWVRIEAAVELEFHVPEWAPNQLRHSHGTAVRHRYDLESAQAVLGHERMSTTEIYAEKNLSLALKVASEMG</sequence>
<organism evidence="3 4">
    <name type="scientific">Gemmata massiliana</name>
    <dbReference type="NCBI Taxonomy" id="1210884"/>
    <lineage>
        <taxon>Bacteria</taxon>
        <taxon>Pseudomonadati</taxon>
        <taxon>Planctomycetota</taxon>
        <taxon>Planctomycetia</taxon>
        <taxon>Gemmatales</taxon>
        <taxon>Gemmataceae</taxon>
        <taxon>Gemmata</taxon>
    </lineage>
</organism>
<name>A0A6P2D3X8_9BACT</name>
<accession>A0A6P2D3X8</accession>
<protein>
    <recommendedName>
        <fullName evidence="2">Tyr recombinase domain-containing protein</fullName>
    </recommendedName>
</protein>
<dbReference type="PROSITE" id="PS51898">
    <property type="entry name" value="TYR_RECOMBINASE"/>
    <property type="match status" value="1"/>
</dbReference>
<dbReference type="CDD" id="cd00397">
    <property type="entry name" value="DNA_BRE_C"/>
    <property type="match status" value="1"/>
</dbReference>
<proteinExistence type="predicted"/>
<reference evidence="3 4" key="1">
    <citation type="submission" date="2019-05" db="EMBL/GenBank/DDBJ databases">
        <authorList>
            <consortium name="Science for Life Laboratories"/>
        </authorList>
    </citation>
    <scope>NUCLEOTIDE SEQUENCE [LARGE SCALE GENOMIC DNA]</scope>
    <source>
        <strain evidence="3">Soil9</strain>
    </source>
</reference>
<dbReference type="PANTHER" id="PTHR30349">
    <property type="entry name" value="PHAGE INTEGRASE-RELATED"/>
    <property type="match status" value="1"/>
</dbReference>
<feature type="domain" description="Tyr recombinase" evidence="2">
    <location>
        <begin position="1"/>
        <end position="226"/>
    </location>
</feature>
<dbReference type="PANTHER" id="PTHR30349:SF64">
    <property type="entry name" value="PROPHAGE INTEGRASE INTD-RELATED"/>
    <property type="match status" value="1"/>
</dbReference>
<dbReference type="InterPro" id="IPR002104">
    <property type="entry name" value="Integrase_catalytic"/>
</dbReference>
<dbReference type="SUPFAM" id="SSF56349">
    <property type="entry name" value="DNA breaking-rejoining enzymes"/>
    <property type="match status" value="1"/>
</dbReference>
<evidence type="ECO:0000256" key="1">
    <source>
        <dbReference type="ARBA" id="ARBA00023172"/>
    </source>
</evidence>
<keyword evidence="4" id="KW-1185">Reference proteome</keyword>
<dbReference type="InterPro" id="IPR011010">
    <property type="entry name" value="DNA_brk_join_enz"/>
</dbReference>
<dbReference type="InterPro" id="IPR050090">
    <property type="entry name" value="Tyrosine_recombinase_XerCD"/>
</dbReference>
<dbReference type="EMBL" id="LR593886">
    <property type="protein sequence ID" value="VTR94100.1"/>
    <property type="molecule type" value="Genomic_DNA"/>
</dbReference>
<dbReference type="Proteomes" id="UP000464178">
    <property type="component" value="Chromosome"/>
</dbReference>